<protein>
    <submittedName>
        <fullName evidence="2">Uncharacterized protein</fullName>
    </submittedName>
</protein>
<reference evidence="2" key="1">
    <citation type="submission" date="2020-02" db="EMBL/GenBank/DDBJ databases">
        <authorList>
            <person name="Meier V. D."/>
        </authorList>
    </citation>
    <scope>NUCLEOTIDE SEQUENCE</scope>
    <source>
        <strain evidence="2">AVDCRST_MAG66</strain>
    </source>
</reference>
<feature type="region of interest" description="Disordered" evidence="1">
    <location>
        <begin position="75"/>
        <end position="96"/>
    </location>
</feature>
<dbReference type="AlphaFoldDB" id="A0A6J4P3P6"/>
<dbReference type="EMBL" id="CADCUS010000243">
    <property type="protein sequence ID" value="CAA9403987.1"/>
    <property type="molecule type" value="Genomic_DNA"/>
</dbReference>
<gene>
    <name evidence="2" type="ORF">AVDCRST_MAG66-1597</name>
</gene>
<sequence length="96" mass="9723">MPRTPLLIAATVGVLGVGGVVAWQLLGDDDGDRRAAQAFADGWVEGNLAELRWGPGSGSDPAAQVAALTAGPAVHRRPVPGTWTPSWPAGADQAAT</sequence>
<organism evidence="2">
    <name type="scientific">uncultured Pseudonocardia sp</name>
    <dbReference type="NCBI Taxonomy" id="211455"/>
    <lineage>
        <taxon>Bacteria</taxon>
        <taxon>Bacillati</taxon>
        <taxon>Actinomycetota</taxon>
        <taxon>Actinomycetes</taxon>
        <taxon>Pseudonocardiales</taxon>
        <taxon>Pseudonocardiaceae</taxon>
        <taxon>Pseudonocardia</taxon>
        <taxon>environmental samples</taxon>
    </lineage>
</organism>
<proteinExistence type="predicted"/>
<evidence type="ECO:0000256" key="1">
    <source>
        <dbReference type="SAM" id="MobiDB-lite"/>
    </source>
</evidence>
<name>A0A6J4P3P6_9PSEU</name>
<accession>A0A6J4P3P6</accession>
<evidence type="ECO:0000313" key="2">
    <source>
        <dbReference type="EMBL" id="CAA9403987.1"/>
    </source>
</evidence>